<evidence type="ECO:0000313" key="1">
    <source>
        <dbReference type="EMBL" id="OJT08371.1"/>
    </source>
</evidence>
<name>A0A1M2VL71_TRAPU</name>
<evidence type="ECO:0000313" key="2">
    <source>
        <dbReference type="Proteomes" id="UP000184267"/>
    </source>
</evidence>
<organism evidence="1 2">
    <name type="scientific">Trametes pubescens</name>
    <name type="common">White-rot fungus</name>
    <dbReference type="NCBI Taxonomy" id="154538"/>
    <lineage>
        <taxon>Eukaryota</taxon>
        <taxon>Fungi</taxon>
        <taxon>Dikarya</taxon>
        <taxon>Basidiomycota</taxon>
        <taxon>Agaricomycotina</taxon>
        <taxon>Agaricomycetes</taxon>
        <taxon>Polyporales</taxon>
        <taxon>Polyporaceae</taxon>
        <taxon>Trametes</taxon>
    </lineage>
</organism>
<accession>A0A1M2VL71</accession>
<protein>
    <submittedName>
        <fullName evidence="1">Uncharacterized protein</fullName>
    </submittedName>
</protein>
<keyword evidence="2" id="KW-1185">Reference proteome</keyword>
<gene>
    <name evidence="1" type="ORF">TRAPUB_710</name>
</gene>
<comment type="caution">
    <text evidence="1">The sequence shown here is derived from an EMBL/GenBank/DDBJ whole genome shotgun (WGS) entry which is preliminary data.</text>
</comment>
<sequence length="101" mass="10889">MHSCPGVDGHGILGAAVLLFGAFPPDRVAGAERQLKSATDLNIANGSLGAMEVALKCIKSMNMVMLGFSDGPSPVEDPGPKWKHWLLRRFNVGMVCQRRQK</sequence>
<reference evidence="1 2" key="1">
    <citation type="submission" date="2016-10" db="EMBL/GenBank/DDBJ databases">
        <title>Genome sequence of the basidiomycete white-rot fungus Trametes pubescens.</title>
        <authorList>
            <person name="Makela M.R."/>
            <person name="Granchi Z."/>
            <person name="Peng M."/>
            <person name="De Vries R.P."/>
            <person name="Grigoriev I."/>
            <person name="Riley R."/>
            <person name="Hilden K."/>
        </authorList>
    </citation>
    <scope>NUCLEOTIDE SEQUENCE [LARGE SCALE GENOMIC DNA]</scope>
    <source>
        <strain evidence="1 2">FBCC735</strain>
    </source>
</reference>
<proteinExistence type="predicted"/>
<dbReference type="Proteomes" id="UP000184267">
    <property type="component" value="Unassembled WGS sequence"/>
</dbReference>
<dbReference type="AlphaFoldDB" id="A0A1M2VL71"/>
<dbReference type="STRING" id="154538.A0A1M2VL71"/>
<dbReference type="EMBL" id="MNAD01001045">
    <property type="protein sequence ID" value="OJT08371.1"/>
    <property type="molecule type" value="Genomic_DNA"/>
</dbReference>
<dbReference type="OrthoDB" id="341421at2759"/>